<accession>A0ABU0WY74</accession>
<dbReference type="Proteomes" id="UP001225605">
    <property type="component" value="Unassembled WGS sequence"/>
</dbReference>
<gene>
    <name evidence="2" type="ORF">CKY47_12215</name>
</gene>
<feature type="transmembrane region" description="Helical" evidence="1">
    <location>
        <begin position="216"/>
        <end position="236"/>
    </location>
</feature>
<keyword evidence="1" id="KW-0472">Membrane</keyword>
<keyword evidence="1" id="KW-1133">Transmembrane helix</keyword>
<protein>
    <submittedName>
        <fullName evidence="2">Uncharacterized protein</fullName>
    </submittedName>
</protein>
<feature type="transmembrane region" description="Helical" evidence="1">
    <location>
        <begin position="307"/>
        <end position="326"/>
    </location>
</feature>
<evidence type="ECO:0000313" key="2">
    <source>
        <dbReference type="EMBL" id="MDQ2584727.1"/>
    </source>
</evidence>
<reference evidence="2 3" key="1">
    <citation type="submission" date="2017-06" db="EMBL/GenBank/DDBJ databases">
        <title>Cultured bacterium strain Saccharothrix yanglingensis Hhs.015.</title>
        <authorList>
            <person name="Xia Y."/>
        </authorList>
    </citation>
    <scope>NUCLEOTIDE SEQUENCE [LARGE SCALE GENOMIC DNA]</scope>
    <source>
        <strain evidence="2 3">Hhs.015</strain>
    </source>
</reference>
<name>A0ABU0WY74_9PSEU</name>
<evidence type="ECO:0000256" key="1">
    <source>
        <dbReference type="SAM" id="Phobius"/>
    </source>
</evidence>
<comment type="caution">
    <text evidence="2">The sequence shown here is derived from an EMBL/GenBank/DDBJ whole genome shotgun (WGS) entry which is preliminary data.</text>
</comment>
<evidence type="ECO:0000313" key="3">
    <source>
        <dbReference type="Proteomes" id="UP001225605"/>
    </source>
</evidence>
<dbReference type="EMBL" id="NSDM01000004">
    <property type="protein sequence ID" value="MDQ2584727.1"/>
    <property type="molecule type" value="Genomic_DNA"/>
</dbReference>
<keyword evidence="3" id="KW-1185">Reference proteome</keyword>
<keyword evidence="1" id="KW-0812">Transmembrane</keyword>
<feature type="transmembrane region" description="Helical" evidence="1">
    <location>
        <begin position="53"/>
        <end position="71"/>
    </location>
</feature>
<feature type="transmembrane region" description="Helical" evidence="1">
    <location>
        <begin position="242"/>
        <end position="262"/>
    </location>
</feature>
<organism evidence="2 3">
    <name type="scientific">Saccharothrix yanglingensis</name>
    <dbReference type="NCBI Taxonomy" id="659496"/>
    <lineage>
        <taxon>Bacteria</taxon>
        <taxon>Bacillati</taxon>
        <taxon>Actinomycetota</taxon>
        <taxon>Actinomycetes</taxon>
        <taxon>Pseudonocardiales</taxon>
        <taxon>Pseudonocardiaceae</taxon>
        <taxon>Saccharothrix</taxon>
    </lineage>
</organism>
<sequence>MSRVARWVAVLAVLVVPVANAAALWRFSGAWWHGALTGDTVVWGLPLRNWARIGKLLQFVAGATVVLKLVGSERFSAWGARWDERRDRALARAERAIALYPLASLRRAMEDSLVHLHFQPGPGGEGVARWEVSTSGPPAVGTAPLAQADVDAWHPGAAEAVAAAHTCAPHPPDVCEAQVDAARAAVSGFLRDRLGPERWEELGGAGQDALDVREGFFTMVGLLLSVLLLVAMLHLASPGSEIPVLPAAAVLLCALAIAAVVGDADRPPRTPRGVAVFRVVVRLRTAPVAALMRLAATVLVKARPSHAVEWFAFVAFVVGFGLDFAAS</sequence>
<proteinExistence type="predicted"/>